<feature type="region of interest" description="Disordered" evidence="1">
    <location>
        <begin position="81"/>
        <end position="124"/>
    </location>
</feature>
<feature type="compositionally biased region" description="Polar residues" evidence="1">
    <location>
        <begin position="99"/>
        <end position="109"/>
    </location>
</feature>
<reference evidence="2 3" key="1">
    <citation type="journal article" date="2019" name="Int. J. Syst. Evol. Microbiol.">
        <title>The Global Catalogue of Microorganisms (GCM) 10K type strain sequencing project: providing services to taxonomists for standard genome sequencing and annotation.</title>
        <authorList>
            <consortium name="The Broad Institute Genomics Platform"/>
            <consortium name="The Broad Institute Genome Sequencing Center for Infectious Disease"/>
            <person name="Wu L."/>
            <person name="Ma J."/>
        </authorList>
    </citation>
    <scope>NUCLEOTIDE SEQUENCE [LARGE SCALE GENOMIC DNA]</scope>
    <source>
        <strain evidence="2 3">JCM 10649</strain>
    </source>
</reference>
<evidence type="ECO:0008006" key="4">
    <source>
        <dbReference type="Google" id="ProtNLM"/>
    </source>
</evidence>
<sequence>MTVRLRSRAEVVETARKTGSATGSCSRPTVGTGPWASQGPAGFPLRPRRENRDGSRVGGLSQLYIRNRIVGLSNLDCLLARTPEGTPAAPRPEGRRSSKTPTQQASSRPRGNRNRTVRTARRPG</sequence>
<proteinExistence type="predicted"/>
<gene>
    <name evidence="2" type="ORF">GCM10009544_44540</name>
</gene>
<protein>
    <recommendedName>
        <fullName evidence="4">Tn3 transposase DDE domain-containing protein</fullName>
    </recommendedName>
</protein>
<accession>A0ABN1AIV1</accession>
<evidence type="ECO:0000313" key="2">
    <source>
        <dbReference type="EMBL" id="GAA0477683.1"/>
    </source>
</evidence>
<dbReference type="EMBL" id="BAAAHB010000056">
    <property type="protein sequence ID" value="GAA0477683.1"/>
    <property type="molecule type" value="Genomic_DNA"/>
</dbReference>
<evidence type="ECO:0000313" key="3">
    <source>
        <dbReference type="Proteomes" id="UP001499895"/>
    </source>
</evidence>
<feature type="region of interest" description="Disordered" evidence="1">
    <location>
        <begin position="1"/>
        <end position="58"/>
    </location>
</feature>
<organism evidence="2 3">
    <name type="scientific">Streptomyces stramineus</name>
    <dbReference type="NCBI Taxonomy" id="173861"/>
    <lineage>
        <taxon>Bacteria</taxon>
        <taxon>Bacillati</taxon>
        <taxon>Actinomycetota</taxon>
        <taxon>Actinomycetes</taxon>
        <taxon>Kitasatosporales</taxon>
        <taxon>Streptomycetaceae</taxon>
        <taxon>Streptomyces</taxon>
    </lineage>
</organism>
<dbReference type="Proteomes" id="UP001499895">
    <property type="component" value="Unassembled WGS sequence"/>
</dbReference>
<feature type="compositionally biased region" description="Basic residues" evidence="1">
    <location>
        <begin position="110"/>
        <end position="124"/>
    </location>
</feature>
<name>A0ABN1AIV1_9ACTN</name>
<comment type="caution">
    <text evidence="2">The sequence shown here is derived from an EMBL/GenBank/DDBJ whole genome shotgun (WGS) entry which is preliminary data.</text>
</comment>
<feature type="compositionally biased region" description="Basic and acidic residues" evidence="1">
    <location>
        <begin position="7"/>
        <end position="16"/>
    </location>
</feature>
<keyword evidence="3" id="KW-1185">Reference proteome</keyword>
<feature type="compositionally biased region" description="Polar residues" evidence="1">
    <location>
        <begin position="17"/>
        <end position="29"/>
    </location>
</feature>
<evidence type="ECO:0000256" key="1">
    <source>
        <dbReference type="SAM" id="MobiDB-lite"/>
    </source>
</evidence>